<organism evidence="1 2">
    <name type="scientific">Solea senegalensis</name>
    <name type="common">Senegalese sole</name>
    <dbReference type="NCBI Taxonomy" id="28829"/>
    <lineage>
        <taxon>Eukaryota</taxon>
        <taxon>Metazoa</taxon>
        <taxon>Chordata</taxon>
        <taxon>Craniata</taxon>
        <taxon>Vertebrata</taxon>
        <taxon>Euteleostomi</taxon>
        <taxon>Actinopterygii</taxon>
        <taxon>Neopterygii</taxon>
        <taxon>Teleostei</taxon>
        <taxon>Neoteleostei</taxon>
        <taxon>Acanthomorphata</taxon>
        <taxon>Carangaria</taxon>
        <taxon>Pleuronectiformes</taxon>
        <taxon>Pleuronectoidei</taxon>
        <taxon>Soleidae</taxon>
        <taxon>Solea</taxon>
    </lineage>
</organism>
<gene>
    <name evidence="1" type="ORF">JOB18_041959</name>
</gene>
<evidence type="ECO:0000313" key="2">
    <source>
        <dbReference type="Proteomes" id="UP000693946"/>
    </source>
</evidence>
<dbReference type="AlphaFoldDB" id="A0AAV6SPR6"/>
<dbReference type="EMBL" id="JAGKHQ010000004">
    <property type="protein sequence ID" value="KAG7518713.1"/>
    <property type="molecule type" value="Genomic_DNA"/>
</dbReference>
<protein>
    <submittedName>
        <fullName evidence="1">Uncharacterized protein</fullName>
    </submittedName>
</protein>
<proteinExistence type="predicted"/>
<comment type="caution">
    <text evidence="1">The sequence shown here is derived from an EMBL/GenBank/DDBJ whole genome shotgun (WGS) entry which is preliminary data.</text>
</comment>
<sequence length="87" mass="9786">MTVVGQTDRAQQCGAASVLNSTWDRRGCDNPTNVHDVGKKRQEARWCEVCEPWGLAASGKKPNLRAENQDEDMEKLMFPDHCFTFAT</sequence>
<keyword evidence="2" id="KW-1185">Reference proteome</keyword>
<accession>A0AAV6SPR6</accession>
<evidence type="ECO:0000313" key="1">
    <source>
        <dbReference type="EMBL" id="KAG7518713.1"/>
    </source>
</evidence>
<name>A0AAV6SPR6_SOLSE</name>
<dbReference type="Proteomes" id="UP000693946">
    <property type="component" value="Linkage Group LG12"/>
</dbReference>
<reference evidence="1 2" key="1">
    <citation type="journal article" date="2021" name="Sci. Rep.">
        <title>Chromosome anchoring in Senegalese sole (Solea senegalensis) reveals sex-associated markers and genome rearrangements in flatfish.</title>
        <authorList>
            <person name="Guerrero-Cozar I."/>
            <person name="Gomez-Garrido J."/>
            <person name="Berbel C."/>
            <person name="Martinez-Blanch J.F."/>
            <person name="Alioto T."/>
            <person name="Claros M.G."/>
            <person name="Gagnaire P.A."/>
            <person name="Manchado M."/>
        </authorList>
    </citation>
    <scope>NUCLEOTIDE SEQUENCE [LARGE SCALE GENOMIC DNA]</scope>
    <source>
        <strain evidence="1">Sse05_10M</strain>
    </source>
</reference>